<evidence type="ECO:0000313" key="7">
    <source>
        <dbReference type="EMBL" id="KAG4418568.1"/>
    </source>
</evidence>
<evidence type="ECO:0000256" key="1">
    <source>
        <dbReference type="ARBA" id="ARBA00022723"/>
    </source>
</evidence>
<keyword evidence="1" id="KW-0479">Metal-binding</keyword>
<dbReference type="EMBL" id="JAFJYH010000125">
    <property type="protein sequence ID" value="KAG4418568.1"/>
    <property type="molecule type" value="Genomic_DNA"/>
</dbReference>
<dbReference type="InterPro" id="IPR052360">
    <property type="entry name" value="Transcr_Regulatory_Proteins"/>
</dbReference>
<dbReference type="Proteomes" id="UP000664132">
    <property type="component" value="Unassembled WGS sequence"/>
</dbReference>
<evidence type="ECO:0000256" key="4">
    <source>
        <dbReference type="ARBA" id="ARBA00023125"/>
    </source>
</evidence>
<comment type="caution">
    <text evidence="7">The sequence shown here is derived from an EMBL/GenBank/DDBJ whole genome shotgun (WGS) entry which is preliminary data.</text>
</comment>
<gene>
    <name evidence="7" type="ORF">IFR04_008279</name>
</gene>
<proteinExistence type="predicted"/>
<dbReference type="PANTHER" id="PTHR36206:SF16">
    <property type="entry name" value="TRANSCRIPTION FACTOR DOMAIN-CONTAINING PROTEIN-RELATED"/>
    <property type="match status" value="1"/>
</dbReference>
<keyword evidence="4" id="KW-0238">DNA-binding</keyword>
<keyword evidence="3" id="KW-0805">Transcription regulation</keyword>
<accession>A0A8H7TGU0</accession>
<dbReference type="AlphaFoldDB" id="A0A8H7TGU0"/>
<dbReference type="PANTHER" id="PTHR36206">
    <property type="entry name" value="ASPERCRYPTIN BIOSYNTHESIS CLUSTER-SPECIFIC TRANSCRIPTION REGULATOR ATNN-RELATED"/>
    <property type="match status" value="1"/>
</dbReference>
<evidence type="ECO:0000313" key="8">
    <source>
        <dbReference type="Proteomes" id="UP000664132"/>
    </source>
</evidence>
<organism evidence="7 8">
    <name type="scientific">Cadophora malorum</name>
    <dbReference type="NCBI Taxonomy" id="108018"/>
    <lineage>
        <taxon>Eukaryota</taxon>
        <taxon>Fungi</taxon>
        <taxon>Dikarya</taxon>
        <taxon>Ascomycota</taxon>
        <taxon>Pezizomycotina</taxon>
        <taxon>Leotiomycetes</taxon>
        <taxon>Helotiales</taxon>
        <taxon>Ploettnerulaceae</taxon>
        <taxon>Cadophora</taxon>
    </lineage>
</organism>
<evidence type="ECO:0000256" key="5">
    <source>
        <dbReference type="ARBA" id="ARBA00023163"/>
    </source>
</evidence>
<sequence length="191" mass="22175">MAETALQPNDELVYDTHTAKFRKLIQQLTHLHDISSDHSEYKAPRDLAVDMETSITDFGWTAVLYYVVTKCRVSTIRDEAIKLLESRSHREGMWDSRVIACVARKIVDMEEAGLYRNIDGSRRFLHPEFLRPPHQELPSLPDSRRLREVEVVLSGAPMDKIMLFGKRQHDDIQERVLLSQYHIKAGCWKDS</sequence>
<dbReference type="GO" id="GO:0046872">
    <property type="term" value="F:metal ion binding"/>
    <property type="evidence" value="ECO:0007669"/>
    <property type="project" value="UniProtKB-KW"/>
</dbReference>
<dbReference type="OrthoDB" id="2593732at2759"/>
<keyword evidence="8" id="KW-1185">Reference proteome</keyword>
<keyword evidence="5" id="KW-0804">Transcription</keyword>
<dbReference type="GO" id="GO:0003677">
    <property type="term" value="F:DNA binding"/>
    <property type="evidence" value="ECO:0007669"/>
    <property type="project" value="UniProtKB-KW"/>
</dbReference>
<protein>
    <submittedName>
        <fullName evidence="7">Uncharacterized protein</fullName>
    </submittedName>
</protein>
<keyword evidence="6" id="KW-0539">Nucleus</keyword>
<name>A0A8H7TGU0_9HELO</name>
<evidence type="ECO:0000256" key="6">
    <source>
        <dbReference type="ARBA" id="ARBA00023242"/>
    </source>
</evidence>
<keyword evidence="2" id="KW-0862">Zinc</keyword>
<evidence type="ECO:0000256" key="3">
    <source>
        <dbReference type="ARBA" id="ARBA00023015"/>
    </source>
</evidence>
<reference evidence="7" key="1">
    <citation type="submission" date="2021-02" db="EMBL/GenBank/DDBJ databases">
        <title>Genome sequence Cadophora malorum strain M34.</title>
        <authorList>
            <person name="Stefanovic E."/>
            <person name="Vu D."/>
            <person name="Scully C."/>
            <person name="Dijksterhuis J."/>
            <person name="Roader J."/>
            <person name="Houbraken J."/>
        </authorList>
    </citation>
    <scope>NUCLEOTIDE SEQUENCE</scope>
    <source>
        <strain evidence="7">M34</strain>
    </source>
</reference>
<evidence type="ECO:0000256" key="2">
    <source>
        <dbReference type="ARBA" id="ARBA00022833"/>
    </source>
</evidence>